<accession>A0A7C1E5C2</accession>
<dbReference type="InterPro" id="IPR023573">
    <property type="entry name" value="Ribosomal_eL20_dom"/>
</dbReference>
<evidence type="ECO:0000256" key="2">
    <source>
        <dbReference type="ARBA" id="ARBA00023274"/>
    </source>
</evidence>
<evidence type="ECO:0000313" key="5">
    <source>
        <dbReference type="EMBL" id="HDS11134.1"/>
    </source>
</evidence>
<proteinExistence type="inferred from homology"/>
<dbReference type="GO" id="GO:0003735">
    <property type="term" value="F:structural constituent of ribosome"/>
    <property type="evidence" value="ECO:0007669"/>
    <property type="project" value="InterPro"/>
</dbReference>
<evidence type="ECO:0000256" key="3">
    <source>
        <dbReference type="HAMAP-Rule" id="MF_00273"/>
    </source>
</evidence>
<evidence type="ECO:0000256" key="1">
    <source>
        <dbReference type="ARBA" id="ARBA00022980"/>
    </source>
</evidence>
<dbReference type="GO" id="GO:1990904">
    <property type="term" value="C:ribonucleoprotein complex"/>
    <property type="evidence" value="ECO:0007669"/>
    <property type="project" value="UniProtKB-KW"/>
</dbReference>
<dbReference type="NCBIfam" id="NF001981">
    <property type="entry name" value="PRK00773.1-1"/>
    <property type="match status" value="1"/>
</dbReference>
<feature type="domain" description="Large ribosomal subunit protein eL20" evidence="4">
    <location>
        <begin position="5"/>
        <end position="64"/>
    </location>
</feature>
<dbReference type="AlphaFoldDB" id="A0A7C1E5C2"/>
<dbReference type="GO" id="GO:0070180">
    <property type="term" value="F:large ribosomal subunit rRNA binding"/>
    <property type="evidence" value="ECO:0007669"/>
    <property type="project" value="UniProtKB-UniRule"/>
</dbReference>
<dbReference type="EMBL" id="DSDY01000177">
    <property type="protein sequence ID" value="HDS11134.1"/>
    <property type="molecule type" value="Genomic_DNA"/>
</dbReference>
<comment type="caution">
    <text evidence="5">The sequence shown here is derived from an EMBL/GenBank/DDBJ whole genome shotgun (WGS) entry which is preliminary data.</text>
</comment>
<dbReference type="Pfam" id="PF01775">
    <property type="entry name" value="Ribosomal_L18A"/>
    <property type="match status" value="1"/>
</dbReference>
<dbReference type="GO" id="GO:0005840">
    <property type="term" value="C:ribosome"/>
    <property type="evidence" value="ECO:0007669"/>
    <property type="project" value="UniProtKB-KW"/>
</dbReference>
<keyword evidence="1 3" id="KW-0689">Ribosomal protein</keyword>
<sequence length="88" mass="10155">MLPEIKVYRITGKMLLSHDHFPEERVFRMEIPAVSEKDALEKIYSELGSRHKVKRSHIKVIEVKEIPPEQAASLYVKKLLSIGARSVE</sequence>
<evidence type="ECO:0000259" key="4">
    <source>
        <dbReference type="Pfam" id="PF01775"/>
    </source>
</evidence>
<dbReference type="InterPro" id="IPR028877">
    <property type="entry name" value="Ribosomal_eL20"/>
</dbReference>
<gene>
    <name evidence="3" type="primary">rpl18a</name>
    <name evidence="3" type="synonym">rpl20e</name>
    <name evidence="3" type="synonym">rplX</name>
    <name evidence="5" type="ORF">ENO04_05950</name>
</gene>
<dbReference type="SUPFAM" id="SSF160374">
    <property type="entry name" value="RplX-like"/>
    <property type="match status" value="1"/>
</dbReference>
<dbReference type="GO" id="GO:0006412">
    <property type="term" value="P:translation"/>
    <property type="evidence" value="ECO:0007669"/>
    <property type="project" value="UniProtKB-UniRule"/>
</dbReference>
<keyword evidence="3" id="KW-0694">RNA-binding</keyword>
<keyword evidence="2 3" id="KW-0687">Ribonucleoprotein</keyword>
<comment type="subunit">
    <text evidence="3">Part of the 50S ribosomal subunit. Binds 23S rRNA.</text>
</comment>
<reference evidence="5" key="1">
    <citation type="journal article" date="2020" name="mSystems">
        <title>Genome- and Community-Level Interaction Insights into Carbon Utilization and Element Cycling Functions of Hydrothermarchaeota in Hydrothermal Sediment.</title>
        <authorList>
            <person name="Zhou Z."/>
            <person name="Liu Y."/>
            <person name="Xu W."/>
            <person name="Pan J."/>
            <person name="Luo Z.H."/>
            <person name="Li M."/>
        </authorList>
    </citation>
    <scope>NUCLEOTIDE SEQUENCE [LARGE SCALE GENOMIC DNA]</scope>
    <source>
        <strain evidence="5">SpSt-123</strain>
    </source>
</reference>
<dbReference type="HAMAP" id="MF_00273">
    <property type="entry name" value="Ribosomal_eL20"/>
    <property type="match status" value="1"/>
</dbReference>
<protein>
    <recommendedName>
        <fullName evidence="3">Large ribosomal subunit protein eL20</fullName>
    </recommendedName>
</protein>
<organism evidence="5">
    <name type="scientific">Fervidicoccus fontis</name>
    <dbReference type="NCBI Taxonomy" id="683846"/>
    <lineage>
        <taxon>Archaea</taxon>
        <taxon>Thermoproteota</taxon>
        <taxon>Thermoprotei</taxon>
        <taxon>Fervidicoccales</taxon>
        <taxon>Fervidicoccaceae</taxon>
        <taxon>Fervidicoccus</taxon>
    </lineage>
</organism>
<comment type="similarity">
    <text evidence="3">Belongs to the eukaryotic ribosomal protein eL20 family.</text>
</comment>
<keyword evidence="3" id="KW-0699">rRNA-binding</keyword>
<name>A0A7C1E5C2_9CREN</name>
<dbReference type="Gene3D" id="3.10.20.10">
    <property type="match status" value="1"/>
</dbReference>